<feature type="domain" description="Secretin/TonB short N-terminal" evidence="8">
    <location>
        <begin position="62"/>
        <end position="113"/>
    </location>
</feature>
<comment type="caution">
    <text evidence="9">The sequence shown here is derived from an EMBL/GenBank/DDBJ whole genome shotgun (WGS) entry which is preliminary data.</text>
</comment>
<evidence type="ECO:0000259" key="8">
    <source>
        <dbReference type="SMART" id="SM00965"/>
    </source>
</evidence>
<keyword evidence="6 7" id="KW-0998">Cell outer membrane</keyword>
<accession>A0AAW6IJ16</accession>
<dbReference type="SUPFAM" id="SSF49464">
    <property type="entry name" value="Carboxypeptidase regulatory domain-like"/>
    <property type="match status" value="1"/>
</dbReference>
<dbReference type="Gene3D" id="2.170.130.10">
    <property type="entry name" value="TonB-dependent receptor, plug domain"/>
    <property type="match status" value="1"/>
</dbReference>
<dbReference type="InterPro" id="IPR036942">
    <property type="entry name" value="Beta-barrel_TonB_sf"/>
</dbReference>
<reference evidence="9" key="1">
    <citation type="submission" date="2022-10" db="EMBL/GenBank/DDBJ databases">
        <title>Human gut microbiome strain richness.</title>
        <authorList>
            <person name="Chen-Liaw A."/>
        </authorList>
    </citation>
    <scope>NUCLEOTIDE SEQUENCE</scope>
    <source>
        <strain evidence="9">RTP21484st1_H8_RTP21484_190118</strain>
    </source>
</reference>
<dbReference type="Pfam" id="PF07660">
    <property type="entry name" value="STN"/>
    <property type="match status" value="1"/>
</dbReference>
<evidence type="ECO:0000256" key="4">
    <source>
        <dbReference type="ARBA" id="ARBA00022692"/>
    </source>
</evidence>
<dbReference type="InterPro" id="IPR037066">
    <property type="entry name" value="Plug_dom_sf"/>
</dbReference>
<proteinExistence type="inferred from homology"/>
<dbReference type="SUPFAM" id="SSF56935">
    <property type="entry name" value="Porins"/>
    <property type="match status" value="1"/>
</dbReference>
<evidence type="ECO:0000256" key="6">
    <source>
        <dbReference type="ARBA" id="ARBA00023237"/>
    </source>
</evidence>
<dbReference type="RefSeq" id="WP_272841804.1">
    <property type="nucleotide sequence ID" value="NZ_JAQQPO010000018.1"/>
</dbReference>
<name>A0AAW6IJ16_BACOV</name>
<dbReference type="SMART" id="SM00965">
    <property type="entry name" value="STN"/>
    <property type="match status" value="1"/>
</dbReference>
<dbReference type="NCBIfam" id="TIGR04057">
    <property type="entry name" value="SusC_RagA_signa"/>
    <property type="match status" value="1"/>
</dbReference>
<evidence type="ECO:0000313" key="10">
    <source>
        <dbReference type="Proteomes" id="UP001215078"/>
    </source>
</evidence>
<protein>
    <submittedName>
        <fullName evidence="9">SusC/RagA family TonB-linked outer membrane protein</fullName>
    </submittedName>
</protein>
<evidence type="ECO:0000256" key="7">
    <source>
        <dbReference type="PROSITE-ProRule" id="PRU01360"/>
    </source>
</evidence>
<evidence type="ECO:0000256" key="3">
    <source>
        <dbReference type="ARBA" id="ARBA00022452"/>
    </source>
</evidence>
<dbReference type="InterPro" id="IPR039426">
    <property type="entry name" value="TonB-dep_rcpt-like"/>
</dbReference>
<gene>
    <name evidence="9" type="ORF">PQ628_15410</name>
</gene>
<evidence type="ECO:0000313" key="9">
    <source>
        <dbReference type="EMBL" id="MDC7959594.1"/>
    </source>
</evidence>
<dbReference type="Pfam" id="PF07715">
    <property type="entry name" value="Plug"/>
    <property type="match status" value="1"/>
</dbReference>
<keyword evidence="5 7" id="KW-0472">Membrane</keyword>
<dbReference type="FunFam" id="2.60.40.1120:FF:000003">
    <property type="entry name" value="Outer membrane protein Omp121"/>
    <property type="match status" value="1"/>
</dbReference>
<dbReference type="EMBL" id="JAQQPO010000018">
    <property type="protein sequence ID" value="MDC7959594.1"/>
    <property type="molecule type" value="Genomic_DNA"/>
</dbReference>
<keyword evidence="4 7" id="KW-0812">Transmembrane</keyword>
<dbReference type="AlphaFoldDB" id="A0AAW6IJ16"/>
<dbReference type="NCBIfam" id="TIGR04056">
    <property type="entry name" value="OMP_RagA_SusC"/>
    <property type="match status" value="1"/>
</dbReference>
<dbReference type="InterPro" id="IPR012910">
    <property type="entry name" value="Plug_dom"/>
</dbReference>
<dbReference type="Gene3D" id="2.40.170.20">
    <property type="entry name" value="TonB-dependent receptor, beta-barrel domain"/>
    <property type="match status" value="1"/>
</dbReference>
<dbReference type="PROSITE" id="PS52016">
    <property type="entry name" value="TONB_DEPENDENT_REC_3"/>
    <property type="match status" value="1"/>
</dbReference>
<keyword evidence="3 7" id="KW-1134">Transmembrane beta strand</keyword>
<keyword evidence="2 7" id="KW-0813">Transport</keyword>
<comment type="subcellular location">
    <subcellularLocation>
        <location evidence="1 7">Cell outer membrane</location>
        <topology evidence="1 7">Multi-pass membrane protein</topology>
    </subcellularLocation>
</comment>
<comment type="similarity">
    <text evidence="7">Belongs to the TonB-dependent receptor family.</text>
</comment>
<dbReference type="GO" id="GO:0009279">
    <property type="term" value="C:cell outer membrane"/>
    <property type="evidence" value="ECO:0007669"/>
    <property type="project" value="UniProtKB-SubCell"/>
</dbReference>
<dbReference type="Gene3D" id="3.55.50.30">
    <property type="match status" value="1"/>
</dbReference>
<dbReference type="InterPro" id="IPR023996">
    <property type="entry name" value="TonB-dep_OMP_SusC/RagA"/>
</dbReference>
<evidence type="ECO:0000256" key="1">
    <source>
        <dbReference type="ARBA" id="ARBA00004571"/>
    </source>
</evidence>
<dbReference type="Proteomes" id="UP001215078">
    <property type="component" value="Unassembled WGS sequence"/>
</dbReference>
<organism evidence="9 10">
    <name type="scientific">Bacteroides ovatus</name>
    <dbReference type="NCBI Taxonomy" id="28116"/>
    <lineage>
        <taxon>Bacteria</taxon>
        <taxon>Pseudomonadati</taxon>
        <taxon>Bacteroidota</taxon>
        <taxon>Bacteroidia</taxon>
        <taxon>Bacteroidales</taxon>
        <taxon>Bacteroidaceae</taxon>
        <taxon>Bacteroides</taxon>
    </lineage>
</organism>
<evidence type="ECO:0000256" key="2">
    <source>
        <dbReference type="ARBA" id="ARBA00022448"/>
    </source>
</evidence>
<evidence type="ECO:0000256" key="5">
    <source>
        <dbReference type="ARBA" id="ARBA00023136"/>
    </source>
</evidence>
<dbReference type="InterPro" id="IPR011662">
    <property type="entry name" value="Secretin/TonB_short_N"/>
</dbReference>
<dbReference type="Gene3D" id="2.60.40.1120">
    <property type="entry name" value="Carboxypeptidase-like, regulatory domain"/>
    <property type="match status" value="1"/>
</dbReference>
<dbReference type="InterPro" id="IPR008969">
    <property type="entry name" value="CarboxyPept-like_regulatory"/>
</dbReference>
<dbReference type="InterPro" id="IPR023997">
    <property type="entry name" value="TonB-dep_OMP_SusC/RagA_CS"/>
</dbReference>
<sequence length="1105" mass="123216">MLQIYEKIAEQIVHKRVFLTFLSLLLLIQTQVFAQNNSKITIQKKNITVIEALKTVEKQSKMSINYSDSELRGKEIANLNLQNVAVSTALDAILTGMDFTYQIQKNYIIITAKKPTVIQTVRNIKGKVVDESGEPLIGVNISVEGNLTGTITDFDGNFAIKALANSTLKVSYVGYTTQQVVVSQKDFYLITMKPDTEVLDEVVVTALGIKRSEKALSYNVQKVAGDELTAIKDANFMNSLNGKVAGVNIQRSASGVGGSTRVVMRGNKSIAGDNNVLYVVDGMPIGNQANREGDGSAFDSKSSGEGIANFNPDDIESISVLTGPSAAALYGASAANGVILINTKKGKEGVLRVNVASALEFSNPFVLPRFQNVYGNSDGSYFSWGDKLDTPATWEPKDFYRTGTMYTNSFNLSVGSEKNQTYISGAAVNSNGVVENNKYNRYNITFRNTAKFLTDRLTLDFSASYVREYYNNMISSGVYFNPTVGIYLYPRGMNFGAEKYFERYDKELGYNVQSWAPGSMGVEAQNPYWVAYRNIRPETKDRYIFYGNLKYDITDYLNVSGRFRLDNTYSEKEDKRYASTASTFANTNGRYAYSNESFRQKYADIMVNFDKQFADIYHATINVGSSFEEYDTKGHGYGGDLLLIPNKFTYGNVNPAVATVSETGGDSRKRNFATFGSAELSWKSAVYLTLTGRADRPSQLVNSKNEWIFYPSVGLSAIFTELISPELRESISPVLSFLKVRGSFTEVGSPISFTGLTPGTITHKLENGTVAPFEYYPLSDFQAERTRSYEIGIDSRWFNNTVSLGITYYHSNTYNQLLKADLPGTSGYKYLYVQAGDVQNRGLELTLGYDHNFGDFNYNTTFTATTNQNKLKKLPTNAINPLTGLPLDLSDIKIGRFRLREGGEIGALYADRRVERNEEGYVSYTPGQAIPTETTTPYKIGTVNPKWNLGWRHGFSYKGFTANVLFTARIGGNVISKTQAYLDRFGVSEVSALARKQGYVMLGNIKMQPEDYYTTVQDLDAYYVYSATNVRLQEVNIGYTFPDRWFGNVMKGVTFSMYGTNLWMIYNKAPFDPELTASTGTFGQGYDYFMLPSNRTYGFSLKFAF</sequence>
<dbReference type="Pfam" id="PF13715">
    <property type="entry name" value="CarbopepD_reg_2"/>
    <property type="match status" value="1"/>
</dbReference>